<evidence type="ECO:0000313" key="4">
    <source>
        <dbReference type="Proteomes" id="UP000315226"/>
    </source>
</evidence>
<dbReference type="SUPFAM" id="SSF56349">
    <property type="entry name" value="DNA breaking-rejoining enzymes"/>
    <property type="match status" value="1"/>
</dbReference>
<feature type="domain" description="Tyr recombinase" evidence="2">
    <location>
        <begin position="1"/>
        <end position="177"/>
    </location>
</feature>
<dbReference type="InterPro" id="IPR011010">
    <property type="entry name" value="DNA_brk_join_enz"/>
</dbReference>
<protein>
    <recommendedName>
        <fullName evidence="2">Tyr recombinase domain-containing protein</fullName>
    </recommendedName>
</protein>
<dbReference type="RefSeq" id="WP_229918316.1">
    <property type="nucleotide sequence ID" value="NZ_BJMN01000007.1"/>
</dbReference>
<sequence length="187" mass="21041">MKKALTVADEDLALEIVMMAGCGLRNGEARAVNVHNVVAQDVYRVREQIHSNTLKPAKLKHRKTGEFREVPLPRSVREAIEHYAAKHGTTKEGYLLCGPGGYFTEGMERRRVKRLFEDLPPEEGVGMYGFRHYFASNALDSGIPITDVAEWMGHKSIEETYRTYRHLMPGSITKAARILDAGLWEAA</sequence>
<dbReference type="EMBL" id="BJMN01000007">
    <property type="protein sequence ID" value="GEB55511.1"/>
    <property type="molecule type" value="Genomic_DNA"/>
</dbReference>
<proteinExistence type="predicted"/>
<evidence type="ECO:0000256" key="1">
    <source>
        <dbReference type="ARBA" id="ARBA00023172"/>
    </source>
</evidence>
<dbReference type="InterPro" id="IPR002104">
    <property type="entry name" value="Integrase_catalytic"/>
</dbReference>
<name>A0A4Y3RCL6_9ACTN</name>
<keyword evidence="4" id="KW-1185">Reference proteome</keyword>
<evidence type="ECO:0000313" key="3">
    <source>
        <dbReference type="EMBL" id="GEB55511.1"/>
    </source>
</evidence>
<dbReference type="GO" id="GO:0015074">
    <property type="term" value="P:DNA integration"/>
    <property type="evidence" value="ECO:0007669"/>
    <property type="project" value="InterPro"/>
</dbReference>
<dbReference type="InterPro" id="IPR050090">
    <property type="entry name" value="Tyrosine_recombinase_XerCD"/>
</dbReference>
<dbReference type="GO" id="GO:0006310">
    <property type="term" value="P:DNA recombination"/>
    <property type="evidence" value="ECO:0007669"/>
    <property type="project" value="UniProtKB-KW"/>
</dbReference>
<comment type="caution">
    <text evidence="3">The sequence shown here is derived from an EMBL/GenBank/DDBJ whole genome shotgun (WGS) entry which is preliminary data.</text>
</comment>
<dbReference type="PANTHER" id="PTHR30349">
    <property type="entry name" value="PHAGE INTEGRASE-RELATED"/>
    <property type="match status" value="1"/>
</dbReference>
<accession>A0A4Y3RCL6</accession>
<dbReference type="Pfam" id="PF00589">
    <property type="entry name" value="Phage_integrase"/>
    <property type="match status" value="1"/>
</dbReference>
<dbReference type="InterPro" id="IPR013762">
    <property type="entry name" value="Integrase-like_cat_sf"/>
</dbReference>
<reference evidence="3 4" key="1">
    <citation type="submission" date="2019-06" db="EMBL/GenBank/DDBJ databases">
        <title>Whole genome shotgun sequence of Streptomyces gardneri NBRC 12865.</title>
        <authorList>
            <person name="Hosoyama A."/>
            <person name="Uohara A."/>
            <person name="Ohji S."/>
            <person name="Ichikawa N."/>
        </authorList>
    </citation>
    <scope>NUCLEOTIDE SEQUENCE [LARGE SCALE GENOMIC DNA]</scope>
    <source>
        <strain evidence="3 4">NBRC 12865</strain>
    </source>
</reference>
<dbReference type="Proteomes" id="UP000315226">
    <property type="component" value="Unassembled WGS sequence"/>
</dbReference>
<dbReference type="AlphaFoldDB" id="A0A4Y3RCL6"/>
<dbReference type="GO" id="GO:0003677">
    <property type="term" value="F:DNA binding"/>
    <property type="evidence" value="ECO:0007669"/>
    <property type="project" value="InterPro"/>
</dbReference>
<keyword evidence="1" id="KW-0233">DNA recombination</keyword>
<dbReference type="Gene3D" id="1.10.443.10">
    <property type="entry name" value="Intergrase catalytic core"/>
    <property type="match status" value="1"/>
</dbReference>
<dbReference type="PROSITE" id="PS51898">
    <property type="entry name" value="TYR_RECOMBINASE"/>
    <property type="match status" value="1"/>
</dbReference>
<dbReference type="PANTHER" id="PTHR30349:SF64">
    <property type="entry name" value="PROPHAGE INTEGRASE INTD-RELATED"/>
    <property type="match status" value="1"/>
</dbReference>
<organism evidence="3 4">
    <name type="scientific">Streptomyces gardneri</name>
    <dbReference type="NCBI Taxonomy" id="66892"/>
    <lineage>
        <taxon>Bacteria</taxon>
        <taxon>Bacillati</taxon>
        <taxon>Actinomycetota</taxon>
        <taxon>Actinomycetes</taxon>
        <taxon>Kitasatosporales</taxon>
        <taxon>Streptomycetaceae</taxon>
        <taxon>Streptomyces</taxon>
    </lineage>
</organism>
<gene>
    <name evidence="3" type="ORF">SGA01_11160</name>
</gene>
<evidence type="ECO:0000259" key="2">
    <source>
        <dbReference type="PROSITE" id="PS51898"/>
    </source>
</evidence>